<dbReference type="Proteomes" id="UP000770015">
    <property type="component" value="Unassembled WGS sequence"/>
</dbReference>
<dbReference type="InterPro" id="IPR003615">
    <property type="entry name" value="HNH_nuc"/>
</dbReference>
<evidence type="ECO:0000313" key="4">
    <source>
        <dbReference type="Proteomes" id="UP000770015"/>
    </source>
</evidence>
<organism evidence="3 4">
    <name type="scientific">Plectosphaerella plurivora</name>
    <dbReference type="NCBI Taxonomy" id="936078"/>
    <lineage>
        <taxon>Eukaryota</taxon>
        <taxon>Fungi</taxon>
        <taxon>Dikarya</taxon>
        <taxon>Ascomycota</taxon>
        <taxon>Pezizomycotina</taxon>
        <taxon>Sordariomycetes</taxon>
        <taxon>Hypocreomycetidae</taxon>
        <taxon>Glomerellales</taxon>
        <taxon>Plectosphaerellaceae</taxon>
        <taxon>Plectosphaerella</taxon>
    </lineage>
</organism>
<comment type="caution">
    <text evidence="3">The sequence shown here is derived from an EMBL/GenBank/DDBJ whole genome shotgun (WGS) entry which is preliminary data.</text>
</comment>
<name>A0A9P8VM87_9PEZI</name>
<sequence length="401" mass="46000">MKDRYLMQDDKDLWIANFRRTYQECHQGTNGRCQDDLDFLAAHVHAVIDRVPRAESGISHFEPDTDRGAFLAKLYERVRHELLVRHRISTNVIIFDKVIWALIQVAHVDQINLWDRQLNDMDTVPGLFTDAEEIKSRMALHFKIFFPIRMTAMEKGDMLKTSGGVKVVLKMDKDVRKKCLRRDASRCVITGEDYPEVCHFLPIRGGDSDKTSTFRWALMCIYGSDRGKALAKKLFDHGMINTLANTMCLSPSFRARWGRAEFALKFLGTGQDHKSRRYFMRLGFYWMKKVTPIEAVYRQTAHDLLAGMMPLPRSTRAVNVLTNTRIIDGDVVTIWADSEDELPDGDIVNCQWDIIRMASLCDGAEPGKNGAAPVREDLELSDEDMEDFEEVDDTDTASDMF</sequence>
<dbReference type="OrthoDB" id="5416097at2759"/>
<dbReference type="Pfam" id="PF13391">
    <property type="entry name" value="HNH_2"/>
    <property type="match status" value="1"/>
</dbReference>
<protein>
    <recommendedName>
        <fullName evidence="2">HNH nuclease domain-containing protein</fullName>
    </recommendedName>
</protein>
<gene>
    <name evidence="3" type="ORF">F5X68DRAFT_272106</name>
</gene>
<reference evidence="3" key="1">
    <citation type="journal article" date="2021" name="Nat. Commun.">
        <title>Genetic determinants of endophytism in the Arabidopsis root mycobiome.</title>
        <authorList>
            <person name="Mesny F."/>
            <person name="Miyauchi S."/>
            <person name="Thiergart T."/>
            <person name="Pickel B."/>
            <person name="Atanasova L."/>
            <person name="Karlsson M."/>
            <person name="Huettel B."/>
            <person name="Barry K.W."/>
            <person name="Haridas S."/>
            <person name="Chen C."/>
            <person name="Bauer D."/>
            <person name="Andreopoulos W."/>
            <person name="Pangilinan J."/>
            <person name="LaButti K."/>
            <person name="Riley R."/>
            <person name="Lipzen A."/>
            <person name="Clum A."/>
            <person name="Drula E."/>
            <person name="Henrissat B."/>
            <person name="Kohler A."/>
            <person name="Grigoriev I.V."/>
            <person name="Martin F.M."/>
            <person name="Hacquard S."/>
        </authorList>
    </citation>
    <scope>NUCLEOTIDE SEQUENCE</scope>
    <source>
        <strain evidence="3">MPI-SDFR-AT-0117</strain>
    </source>
</reference>
<feature type="compositionally biased region" description="Acidic residues" evidence="1">
    <location>
        <begin position="379"/>
        <end position="401"/>
    </location>
</feature>
<feature type="domain" description="HNH nuclease" evidence="2">
    <location>
        <begin position="187"/>
        <end position="264"/>
    </location>
</feature>
<evidence type="ECO:0000259" key="2">
    <source>
        <dbReference type="Pfam" id="PF13391"/>
    </source>
</evidence>
<feature type="region of interest" description="Disordered" evidence="1">
    <location>
        <begin position="366"/>
        <end position="401"/>
    </location>
</feature>
<accession>A0A9P8VM87</accession>
<evidence type="ECO:0000313" key="3">
    <source>
        <dbReference type="EMBL" id="KAH6697032.1"/>
    </source>
</evidence>
<keyword evidence="4" id="KW-1185">Reference proteome</keyword>
<evidence type="ECO:0000256" key="1">
    <source>
        <dbReference type="SAM" id="MobiDB-lite"/>
    </source>
</evidence>
<dbReference type="EMBL" id="JAGSXJ010000001">
    <property type="protein sequence ID" value="KAH6697032.1"/>
    <property type="molecule type" value="Genomic_DNA"/>
</dbReference>
<dbReference type="AlphaFoldDB" id="A0A9P8VM87"/>
<proteinExistence type="predicted"/>